<dbReference type="InterPro" id="IPR000639">
    <property type="entry name" value="Epox_hydrolase-like"/>
</dbReference>
<dbReference type="InterPro" id="IPR029058">
    <property type="entry name" value="AB_hydrolase_fold"/>
</dbReference>
<accession>A0A930BNV3</accession>
<dbReference type="AlphaFoldDB" id="A0A930BNV3"/>
<dbReference type="Gene3D" id="3.40.50.1820">
    <property type="entry name" value="alpha/beta hydrolase"/>
    <property type="match status" value="1"/>
</dbReference>
<name>A0A930BNV3_9RHOO</name>
<dbReference type="PANTHER" id="PTHR43798">
    <property type="entry name" value="MONOACYLGLYCEROL LIPASE"/>
    <property type="match status" value="1"/>
</dbReference>
<dbReference type="InterPro" id="IPR000073">
    <property type="entry name" value="AB_hydrolase_1"/>
</dbReference>
<dbReference type="GO" id="GO:0016020">
    <property type="term" value="C:membrane"/>
    <property type="evidence" value="ECO:0007669"/>
    <property type="project" value="TreeGrafter"/>
</dbReference>
<keyword evidence="2" id="KW-0378">Hydrolase</keyword>
<dbReference type="PRINTS" id="PR00111">
    <property type="entry name" value="ABHYDROLASE"/>
</dbReference>
<evidence type="ECO:0000313" key="2">
    <source>
        <dbReference type="EMBL" id="MBF1163534.1"/>
    </source>
</evidence>
<dbReference type="Pfam" id="PF00561">
    <property type="entry name" value="Abhydrolase_1"/>
    <property type="match status" value="1"/>
</dbReference>
<gene>
    <name evidence="2" type="ORF">HXL68_00690</name>
</gene>
<comment type="caution">
    <text evidence="2">The sequence shown here is derived from an EMBL/GenBank/DDBJ whole genome shotgun (WGS) entry which is preliminary data.</text>
</comment>
<dbReference type="PANTHER" id="PTHR43798:SF33">
    <property type="entry name" value="HYDROLASE, PUTATIVE (AFU_ORTHOLOGUE AFUA_2G14860)-RELATED"/>
    <property type="match status" value="1"/>
</dbReference>
<dbReference type="SUPFAM" id="SSF53474">
    <property type="entry name" value="alpha/beta-Hydrolases"/>
    <property type="match status" value="1"/>
</dbReference>
<dbReference type="Proteomes" id="UP000718593">
    <property type="component" value="Unassembled WGS sequence"/>
</dbReference>
<organism evidence="2 3">
    <name type="scientific">Dechloromonas agitata</name>
    <dbReference type="NCBI Taxonomy" id="73030"/>
    <lineage>
        <taxon>Bacteria</taxon>
        <taxon>Pseudomonadati</taxon>
        <taxon>Pseudomonadota</taxon>
        <taxon>Betaproteobacteria</taxon>
        <taxon>Rhodocyclales</taxon>
        <taxon>Azonexaceae</taxon>
        <taxon>Dechloromonas</taxon>
    </lineage>
</organism>
<feature type="domain" description="AB hydrolase-1" evidence="1">
    <location>
        <begin position="29"/>
        <end position="284"/>
    </location>
</feature>
<dbReference type="EMBL" id="JABZMI010000003">
    <property type="protein sequence ID" value="MBF1163534.1"/>
    <property type="molecule type" value="Genomic_DNA"/>
</dbReference>
<evidence type="ECO:0000313" key="3">
    <source>
        <dbReference type="Proteomes" id="UP000718593"/>
    </source>
</evidence>
<reference evidence="2" key="1">
    <citation type="submission" date="2020-04" db="EMBL/GenBank/DDBJ databases">
        <title>Deep metagenomics examines the oral microbiome during advanced dental caries in children, revealing novel taxa and co-occurrences with host molecules.</title>
        <authorList>
            <person name="Baker J.L."/>
            <person name="Morton J.T."/>
            <person name="Dinis M."/>
            <person name="Alvarez R."/>
            <person name="Tran N.C."/>
            <person name="Knight R."/>
            <person name="Edlund A."/>
        </authorList>
    </citation>
    <scope>NUCLEOTIDE SEQUENCE</scope>
    <source>
        <strain evidence="2">JCVI_32_bin.24</strain>
    </source>
</reference>
<proteinExistence type="predicted"/>
<evidence type="ECO:0000259" key="1">
    <source>
        <dbReference type="Pfam" id="PF00561"/>
    </source>
</evidence>
<dbReference type="PRINTS" id="PR00412">
    <property type="entry name" value="EPOXHYDRLASE"/>
</dbReference>
<sequence length="297" mass="34708">MTQLPSRSEFFDLPDVRLHIRRWGDAEAPTLFLLHGWMDVSASFQFVVDALQRDWNIVAPDWRGFGPSQWLHRPYYFAEHISDLEAILDHYAPAGQVRLVGHSMGGILSCLYAGIRPERVERLVTLDGFGIAPTTPDMAPERYRQWLDQSRATPKLHVYRDRADFARRLMKTDRFLTAERAEFLARHLAKIGEGHNKAGERRHGVIWNGDPWHKNFSPYLFRLEESMAIWREVRCPVLWVAGRQSWVVRDFGQRPGDWEARQACFAQLTERWIEDADHMLHHDQPAEVARLIEEFLT</sequence>
<dbReference type="InterPro" id="IPR050266">
    <property type="entry name" value="AB_hydrolase_sf"/>
</dbReference>
<dbReference type="GO" id="GO:0016787">
    <property type="term" value="F:hydrolase activity"/>
    <property type="evidence" value="ECO:0007669"/>
    <property type="project" value="UniProtKB-KW"/>
</dbReference>
<protein>
    <submittedName>
        <fullName evidence="2">Alpha/beta hydrolase</fullName>
    </submittedName>
</protein>